<protein>
    <recommendedName>
        <fullName evidence="3">Endonuclease/exonuclease/phosphatase domain-containing protein</fullName>
    </recommendedName>
</protein>
<dbReference type="SUPFAM" id="SSF56219">
    <property type="entry name" value="DNase I-like"/>
    <property type="match status" value="1"/>
</dbReference>
<keyword evidence="1 2" id="KW-0732">Signal</keyword>
<reference evidence="4" key="2">
    <citation type="submission" date="2020-09" db="EMBL/GenBank/DDBJ databases">
        <authorList>
            <person name="Sun Q."/>
            <person name="Ohkuma M."/>
        </authorList>
    </citation>
    <scope>NUCLEOTIDE SEQUENCE</scope>
    <source>
        <strain evidence="4">JCM 4346</strain>
    </source>
</reference>
<evidence type="ECO:0000256" key="1">
    <source>
        <dbReference type="ARBA" id="ARBA00022729"/>
    </source>
</evidence>
<dbReference type="PANTHER" id="PTHR44103">
    <property type="entry name" value="PROPROTEIN CONVERTASE P"/>
    <property type="match status" value="1"/>
</dbReference>
<dbReference type="Proteomes" id="UP000658320">
    <property type="component" value="Unassembled WGS sequence"/>
</dbReference>
<reference evidence="4" key="1">
    <citation type="journal article" date="2014" name="Int. J. Syst. Evol. Microbiol.">
        <title>Complete genome sequence of Corynebacterium casei LMG S-19264T (=DSM 44701T), isolated from a smear-ripened cheese.</title>
        <authorList>
            <consortium name="US DOE Joint Genome Institute (JGI-PGF)"/>
            <person name="Walter F."/>
            <person name="Albersmeier A."/>
            <person name="Kalinowski J."/>
            <person name="Ruckert C."/>
        </authorList>
    </citation>
    <scope>NUCLEOTIDE SEQUENCE</scope>
    <source>
        <strain evidence="4">JCM 4346</strain>
    </source>
</reference>
<dbReference type="AlphaFoldDB" id="A0A918CI68"/>
<evidence type="ECO:0000313" key="5">
    <source>
        <dbReference type="Proteomes" id="UP000658320"/>
    </source>
</evidence>
<feature type="signal peptide" evidence="2">
    <location>
        <begin position="1"/>
        <end position="33"/>
    </location>
</feature>
<dbReference type="InterPro" id="IPR036691">
    <property type="entry name" value="Endo/exonu/phosph_ase_sf"/>
</dbReference>
<evidence type="ECO:0000256" key="2">
    <source>
        <dbReference type="SAM" id="SignalP"/>
    </source>
</evidence>
<dbReference type="Gene3D" id="3.60.10.10">
    <property type="entry name" value="Endonuclease/exonuclease/phosphatase"/>
    <property type="match status" value="1"/>
</dbReference>
<evidence type="ECO:0000259" key="3">
    <source>
        <dbReference type="Pfam" id="PF03372"/>
    </source>
</evidence>
<keyword evidence="5" id="KW-1185">Reference proteome</keyword>
<dbReference type="InterPro" id="IPR028994">
    <property type="entry name" value="Integrin_alpha_N"/>
</dbReference>
<evidence type="ECO:0000313" key="4">
    <source>
        <dbReference type="EMBL" id="GGR22893.1"/>
    </source>
</evidence>
<proteinExistence type="predicted"/>
<feature type="domain" description="Endonuclease/exonuclease/phosphatase" evidence="3">
    <location>
        <begin position="47"/>
        <end position="293"/>
    </location>
</feature>
<organism evidence="4 5">
    <name type="scientific">Streptomyces aurantiogriseus</name>
    <dbReference type="NCBI Taxonomy" id="66870"/>
    <lineage>
        <taxon>Bacteria</taxon>
        <taxon>Bacillati</taxon>
        <taxon>Actinomycetota</taxon>
        <taxon>Actinomycetes</taxon>
        <taxon>Kitasatosporales</taxon>
        <taxon>Streptomycetaceae</taxon>
        <taxon>Streptomyces</taxon>
    </lineage>
</organism>
<dbReference type="Gene3D" id="2.130.10.130">
    <property type="entry name" value="Integrin alpha, N-terminal"/>
    <property type="match status" value="1"/>
</dbReference>
<dbReference type="Pfam" id="PF03372">
    <property type="entry name" value="Exo_endo_phos"/>
    <property type="match status" value="1"/>
</dbReference>
<feature type="chain" id="PRO_5037088479" description="Endonuclease/exonuclease/phosphatase domain-containing protein" evidence="2">
    <location>
        <begin position="34"/>
        <end position="572"/>
    </location>
</feature>
<dbReference type="RefSeq" id="WP_189939083.1">
    <property type="nucleotide sequence ID" value="NZ_BMSX01000010.1"/>
</dbReference>
<dbReference type="PANTHER" id="PTHR44103:SF1">
    <property type="entry name" value="PROPROTEIN CONVERTASE P"/>
    <property type="match status" value="1"/>
</dbReference>
<accession>A0A918CI68</accession>
<dbReference type="InterPro" id="IPR013517">
    <property type="entry name" value="FG-GAP"/>
</dbReference>
<dbReference type="GO" id="GO:0003824">
    <property type="term" value="F:catalytic activity"/>
    <property type="evidence" value="ECO:0007669"/>
    <property type="project" value="InterPro"/>
</dbReference>
<dbReference type="EMBL" id="BMSX01000010">
    <property type="protein sequence ID" value="GGR22893.1"/>
    <property type="molecule type" value="Genomic_DNA"/>
</dbReference>
<comment type="caution">
    <text evidence="4">The sequence shown here is derived from an EMBL/GenBank/DDBJ whole genome shotgun (WGS) entry which is preliminary data.</text>
</comment>
<sequence length="572" mass="59832">MGGQKRLYSGLLTWIGTGLALCAALLLPTTAHADELDPATAPTVRSLTYNVCGAYHVCQSDLDTATWTQRMVEQIEAWDADAVMLQELCLGQWTALRDALPGYSAVWTSPASASGCAKWAADGSTRFGLGVLVKTDSVERYVANLTVPDGEEPRSVLCAKGPVDGRPTLACTTHLAQYIQPDNGSAEALAHIDRWALGLPVVLGGDFNAAPDYPALDPVRTGLPGTGRFAEVDENDKDWFTDACLTAGSGECRSGEPTADISGTPKKFDHVFVTAGDFYGVRGDVVDPGLSDHRLLRGAAYPEPRPGSGVPGDLTNDGRPDLVAVQNEGNLRLYSGLGDGLVAVPHRQIGTGGWTDALVTHRGDWTGDGREDLVVRLGDRLWVYPNTGSGALGTRLAMGGRPAGWTAATAVLSAGDLNRDGTLDLVVRDAGGLWLYPGDPAASAPALSTAAPVRLSAGDWTGLDVLAPGDTDGDGSPDLWARDRATGTLWLHPNTGTGTLGTRRAVAGGTWSAADRPLLTAGDLDRDGRADLWATTNAGTDSALLFQPGTDTGIGAPVTVGMGGWQWILRMA</sequence>
<dbReference type="InterPro" id="IPR005135">
    <property type="entry name" value="Endo/exonuclease/phosphatase"/>
</dbReference>
<dbReference type="SUPFAM" id="SSF69318">
    <property type="entry name" value="Integrin alpha N-terminal domain"/>
    <property type="match status" value="2"/>
</dbReference>
<dbReference type="Pfam" id="PF13517">
    <property type="entry name" value="FG-GAP_3"/>
    <property type="match status" value="2"/>
</dbReference>
<name>A0A918CI68_9ACTN</name>
<gene>
    <name evidence="4" type="ORF">GCM10010251_43620</name>
</gene>